<evidence type="ECO:0000313" key="1">
    <source>
        <dbReference type="EMBL" id="ASO05417.1"/>
    </source>
</evidence>
<dbReference type="Proteomes" id="UP000204551">
    <property type="component" value="Chromosome"/>
</dbReference>
<dbReference type="KEGG" id="aalg:AREALGSMS7_01955"/>
<name>A0A221UVN6_9FLAO</name>
<accession>A0A221UVN6</accession>
<reference evidence="1 2" key="1">
    <citation type="submission" date="2017-07" db="EMBL/GenBank/DDBJ databases">
        <title>Genome Sequence of Arenibacter algicola Strain SMS7 Isolated from a culture of the Diatom Skeletonema marinoi.</title>
        <authorList>
            <person name="Topel M."/>
            <person name="Pinder M.I.M."/>
            <person name="Johansson O.N."/>
            <person name="Kourtchenko O."/>
            <person name="Godhe A."/>
            <person name="Clarke A.K."/>
        </authorList>
    </citation>
    <scope>NUCLEOTIDE SEQUENCE [LARGE SCALE GENOMIC DNA]</scope>
    <source>
        <strain evidence="1 2">SMS7</strain>
    </source>
</reference>
<dbReference type="AlphaFoldDB" id="A0A221UVN6"/>
<organism evidence="1 2">
    <name type="scientific">Arenibacter algicola</name>
    <dbReference type="NCBI Taxonomy" id="616991"/>
    <lineage>
        <taxon>Bacteria</taxon>
        <taxon>Pseudomonadati</taxon>
        <taxon>Bacteroidota</taxon>
        <taxon>Flavobacteriia</taxon>
        <taxon>Flavobacteriales</taxon>
        <taxon>Flavobacteriaceae</taxon>
        <taxon>Arenibacter</taxon>
    </lineage>
</organism>
<evidence type="ECO:0000313" key="2">
    <source>
        <dbReference type="Proteomes" id="UP000204551"/>
    </source>
</evidence>
<gene>
    <name evidence="1" type="ORF">AREALGSMS7_01955</name>
</gene>
<sequence length="207" mass="24226">MLEFYWFMGTSQTFSHLFELQYQMILTENNINEHSIKGLIGERTNIEPKKLKAIGSASFFLKSFVNKSDKTDLLRTDSKCNFEKYSDGLLLRANFSNRLTAIPIPKTKLNSIHLIRGEETIDPFFLSPMWVLLKLGTSKLIARYFRFRLHEYSIGEMELKLKTKHYEMEFIANGYIFERQKCFFEGLGYGEKITIIEKPVANNTYSK</sequence>
<proteinExistence type="predicted"/>
<dbReference type="EMBL" id="CP022515">
    <property type="protein sequence ID" value="ASO05417.1"/>
    <property type="molecule type" value="Genomic_DNA"/>
</dbReference>
<protein>
    <submittedName>
        <fullName evidence="1">Uncharacterized protein</fullName>
    </submittedName>
</protein>